<dbReference type="Proteomes" id="UP001271007">
    <property type="component" value="Unassembled WGS sequence"/>
</dbReference>
<keyword evidence="3" id="KW-0548">Nucleotidyltransferase</keyword>
<evidence type="ECO:0000259" key="5">
    <source>
        <dbReference type="Pfam" id="PF00644"/>
    </source>
</evidence>
<evidence type="ECO:0000256" key="4">
    <source>
        <dbReference type="ARBA" id="ARBA00023027"/>
    </source>
</evidence>
<keyword evidence="4" id="KW-0520">NAD</keyword>
<keyword evidence="2" id="KW-0808">Transferase</keyword>
<dbReference type="Pfam" id="PF00644">
    <property type="entry name" value="PARP"/>
    <property type="match status" value="1"/>
</dbReference>
<dbReference type="Gene3D" id="3.90.228.10">
    <property type="match status" value="1"/>
</dbReference>
<evidence type="ECO:0000313" key="7">
    <source>
        <dbReference type="Proteomes" id="UP001271007"/>
    </source>
</evidence>
<keyword evidence="1" id="KW-0328">Glycosyltransferase</keyword>
<name>A0AAJ0D5V5_9PEZI</name>
<protein>
    <recommendedName>
        <fullName evidence="5">PARP catalytic domain-containing protein</fullName>
    </recommendedName>
</protein>
<dbReference type="PANTHER" id="PTHR21328">
    <property type="entry name" value="POLY ADP-RIBOSE POLYMERASE FAMILY, MEMBER PARP"/>
    <property type="match status" value="1"/>
</dbReference>
<comment type="caution">
    <text evidence="6">The sequence shown here is derived from an EMBL/GenBank/DDBJ whole genome shotgun (WGS) entry which is preliminary data.</text>
</comment>
<dbReference type="SUPFAM" id="SSF56399">
    <property type="entry name" value="ADP-ribosylation"/>
    <property type="match status" value="1"/>
</dbReference>
<organism evidence="6 7">
    <name type="scientific">Extremus antarcticus</name>
    <dbReference type="NCBI Taxonomy" id="702011"/>
    <lineage>
        <taxon>Eukaryota</taxon>
        <taxon>Fungi</taxon>
        <taxon>Dikarya</taxon>
        <taxon>Ascomycota</taxon>
        <taxon>Pezizomycotina</taxon>
        <taxon>Dothideomycetes</taxon>
        <taxon>Dothideomycetidae</taxon>
        <taxon>Mycosphaerellales</taxon>
        <taxon>Extremaceae</taxon>
        <taxon>Extremus</taxon>
    </lineage>
</organism>
<evidence type="ECO:0000256" key="1">
    <source>
        <dbReference type="ARBA" id="ARBA00022676"/>
    </source>
</evidence>
<gene>
    <name evidence="6" type="ORF">LTR09_011833</name>
</gene>
<keyword evidence="7" id="KW-1185">Reference proteome</keyword>
<proteinExistence type="predicted"/>
<evidence type="ECO:0000256" key="2">
    <source>
        <dbReference type="ARBA" id="ARBA00022679"/>
    </source>
</evidence>
<sequence>MSFLKRRKASKWHLRVDSAAAGGVNSGTSTLTLADGHLLPRAQLATFTKEYLGRRKRPQEETDKALEDLIRDHPSKEVAFAACVGELSPDAVKRIMITKFPVDVKSLNGAVSYLQAFVSAAQIRHDVFILHDQGFAAAAVPVAQDLETQHLRPESAEALFDAWRTDTPFDSRLVEVGRTVTQRAIKGIEVALAAFRDALSRGAVGLAACRLAIWYSQVLSRNKAADGELKGLLDSNFNGWQAWACWRPNEARLQGWADIAANNPFANLLLLEGPNTSEDVKSAGSVWQAMIRSEQLSQGYTPAVGLIVGDTEQLLGAFVNRFLDTAAVAVQQRQAALLQYLIARDGLDLQPLTDWQAITMALEPKLIDLLMSQPVSLPPGSDILVVRGLNALSSNIFGAMRRCLQKEVAACVASAESLQLGAFRTDLIMMGNWIAQASRLWRLRTSVLSSTLLQPSLEADFMCRCRSPVSDQQLAAVHDLQYAVNVADEYRDSRLAALVEVYIESLVAGGQCNNEQSTAIPAALHAVWMSGPWREIREAALAIGLTEILDHEHRIKCITSLEAVDPAIAQTLGQSLTAVRSGEYHMIIPLTHAIWSLYVESKTPECWQALLVTILKFHGIDINGRKFTSSPFSPYRIWILQLHDVVGDSIEGLDSTRDWVTKLDEVKPALETLQHDNDASDMYQMIVTERDTAEQQRLSVVLHCLGRQTLRDRKELMHHIILSISICGSTKGPRAVLAIEDVSSTGFVQCQSLMAICSESRAVACVRLTIWMRIAAIEDGTKHALLSLAGVLQLNMTTDLKPSVSSLAPGEKDFARRVAMLVAKTQQLEQARMVLKRKDPVDVMAMTEELGLEQPRGVAALTTDLPHDLISFVDATADDRLELMFPLSDLELNAVQRLAFGLKESDTLSVYLRTTDAGLIDGFCVHIRNHGSSVATSDRSWVETNCCPEKSHCNGNLTRLAYIVTQGLWDLMQESNDLSIKTLYEAVQVLMRSSGSRCMICLAAGSARLHRPTYCTNAACAKMLLRCDLDMRIEDVRNDGRVVDLLLTSVFATAVVGKLDLLPECPAKLKDPTKLSALLNSLSSTSTVAKAPNTGRKLKRTGPQAELLLSWLCVSYRGFLISATGRFKIPHMAKIHRFLLVDASPEVEVRFAKHTAIQPRNVLFHGTSMDRLYSILTQGLRVLSGTDLMKHGQAHGQGIYLTNNPGVAWSIAGSLASASSEAFFRSRPDFQNAAVVLGCEHAGNDNSDRGSNVHVVTDESRIMVRYIFLFQPGTPAPRAQDISGPMLSTFSYLRASVSG</sequence>
<accession>A0AAJ0D5V5</accession>
<dbReference type="GO" id="GO:0003950">
    <property type="term" value="F:NAD+ poly-ADP-ribosyltransferase activity"/>
    <property type="evidence" value="ECO:0007669"/>
    <property type="project" value="InterPro"/>
</dbReference>
<dbReference type="GO" id="GO:0016779">
    <property type="term" value="F:nucleotidyltransferase activity"/>
    <property type="evidence" value="ECO:0007669"/>
    <property type="project" value="UniProtKB-KW"/>
</dbReference>
<dbReference type="InterPro" id="IPR051838">
    <property type="entry name" value="ARTD_PARP"/>
</dbReference>
<evidence type="ECO:0000313" key="6">
    <source>
        <dbReference type="EMBL" id="KAK3046686.1"/>
    </source>
</evidence>
<reference evidence="6" key="1">
    <citation type="submission" date="2023-04" db="EMBL/GenBank/DDBJ databases">
        <title>Black Yeasts Isolated from many extreme environments.</title>
        <authorList>
            <person name="Coleine C."/>
            <person name="Stajich J.E."/>
            <person name="Selbmann L."/>
        </authorList>
    </citation>
    <scope>NUCLEOTIDE SEQUENCE</scope>
    <source>
        <strain evidence="6">CCFEE 5312</strain>
    </source>
</reference>
<evidence type="ECO:0000256" key="3">
    <source>
        <dbReference type="ARBA" id="ARBA00022695"/>
    </source>
</evidence>
<dbReference type="InterPro" id="IPR012317">
    <property type="entry name" value="Poly(ADP-ribose)pol_cat_dom"/>
</dbReference>
<dbReference type="EMBL" id="JAWDJX010000083">
    <property type="protein sequence ID" value="KAK3046686.1"/>
    <property type="molecule type" value="Genomic_DNA"/>
</dbReference>
<feature type="domain" description="PARP catalytic" evidence="5">
    <location>
        <begin position="1148"/>
        <end position="1205"/>
    </location>
</feature>